<feature type="compositionally biased region" description="Polar residues" evidence="1">
    <location>
        <begin position="900"/>
        <end position="910"/>
    </location>
</feature>
<evidence type="ECO:0000313" key="4">
    <source>
        <dbReference type="Proteomes" id="UP000054408"/>
    </source>
</evidence>
<feature type="compositionally biased region" description="Low complexity" evidence="1">
    <location>
        <begin position="452"/>
        <end position="463"/>
    </location>
</feature>
<gene>
    <name evidence="3" type="ORF">AMSG_01267</name>
</gene>
<feature type="compositionally biased region" description="Pro residues" evidence="1">
    <location>
        <begin position="812"/>
        <end position="823"/>
    </location>
</feature>
<organism evidence="3 4">
    <name type="scientific">Thecamonas trahens ATCC 50062</name>
    <dbReference type="NCBI Taxonomy" id="461836"/>
    <lineage>
        <taxon>Eukaryota</taxon>
        <taxon>Apusozoa</taxon>
        <taxon>Apusomonadida</taxon>
        <taxon>Apusomonadidae</taxon>
        <taxon>Thecamonas</taxon>
    </lineage>
</organism>
<feature type="compositionally biased region" description="Acidic residues" evidence="1">
    <location>
        <begin position="464"/>
        <end position="474"/>
    </location>
</feature>
<dbReference type="Pfam" id="PF00168">
    <property type="entry name" value="C2"/>
    <property type="match status" value="3"/>
</dbReference>
<dbReference type="InterPro" id="IPR051634">
    <property type="entry name" value="Extended_Synaptotagmin"/>
</dbReference>
<feature type="domain" description="C2" evidence="2">
    <location>
        <begin position="88"/>
        <end position="247"/>
    </location>
</feature>
<dbReference type="OrthoDB" id="67700at2759"/>
<feature type="region of interest" description="Disordered" evidence="1">
    <location>
        <begin position="439"/>
        <end position="501"/>
    </location>
</feature>
<dbReference type="STRING" id="461836.A0A0L0DNG5"/>
<proteinExistence type="predicted"/>
<dbReference type="PROSITE" id="PS50004">
    <property type="entry name" value="C2"/>
    <property type="match status" value="2"/>
</dbReference>
<dbReference type="Gene3D" id="2.60.40.150">
    <property type="entry name" value="C2 domain"/>
    <property type="match status" value="2"/>
</dbReference>
<keyword evidence="4" id="KW-1185">Reference proteome</keyword>
<evidence type="ECO:0000256" key="1">
    <source>
        <dbReference type="SAM" id="MobiDB-lite"/>
    </source>
</evidence>
<protein>
    <recommendedName>
        <fullName evidence="2">C2 domain-containing protein</fullName>
    </recommendedName>
</protein>
<dbReference type="SUPFAM" id="SSF49562">
    <property type="entry name" value="C2 domain (Calcium/lipid-binding domain, CaLB)"/>
    <property type="match status" value="3"/>
</dbReference>
<dbReference type="RefSeq" id="XP_013761875.1">
    <property type="nucleotide sequence ID" value="XM_013906421.1"/>
</dbReference>
<sequence length="910" mass="95067">MTQGPASPYVVARYGGKKRKTPVAADDAQPYWDTVLTFNLAKTEDQLLELEVRDKRTLRDKSVGYYALDLRRVLSPAGAEEWFTLGPRPGKPAESARGALYLAISFSKFVVRVDRAFDLPPPNRTGNAYATLSPLDAAVGAASFRAGPGSSDPQRSPDTGAEPGAAGAIGRDTYVYLRYGSTKVKGAVVPASLSPVYGETFHFPYVPGAPLIDIELWSRGTLSDSSLGKVVLFLSDFADGEVDDSWYRLVPCDASKAVSGSLRLQVQAFTLPDELAPSWMPVSGAAPDDASLFGIASHSPPPSPGSGTVPSAEPAAADFTTSHPAEWCAAQLRSWLASLGLEHAHAHVVASGVSPAQLADASTIDLAAQLDVRMPTAKRAFRSLQELKVAFVKSAPPELLATAPSHLILAPSTSRPSSLALPDDLDVMTLPFAAAEPSDVAANGSDGEDDVCSSSSSSFWTTSSDDDDDGDGDGDGSSAAASSAPPTTPSTTSPLPDAIPAATTSSGAVALRIISGREYVHASGIELDKASTYVVATCGSAKVRSVTVAEEFLPVYNTPAWFRLADAAPAPTAASPIGSAFVAVDDLPTNGSAYDGWLEVCAPSDGDAAGPVIGGLRIHAVVSRLRLALLAARGLGTTVGAAGGRERELRVFATLRYGSQHAETPTVDAVRGGQVDWNAPAVELCPEPGATFVTVSVWARGSLSNTHLGSIRLPLERFDDAVRHIGWASLSRRKPSEPELDPHFAQIKIAVAAAALPAFVLHCRTPVTHHDDGEILGQVGDSSCGTGSGNDTDIDVAAATAAARLGLASPSGPAPDKPLPSLPPRLEKANSTPAMPRPADGDSPSGHRHRHRRRRRVGSGSAARDHSSRSPSSSSRPRARTGSKTAASRARHGSRGTKDALNQSRSFWDW</sequence>
<evidence type="ECO:0000259" key="2">
    <source>
        <dbReference type="PROSITE" id="PS50004"/>
    </source>
</evidence>
<dbReference type="AlphaFoldDB" id="A0A0L0DNG5"/>
<accession>A0A0L0DNG5</accession>
<dbReference type="InterPro" id="IPR000008">
    <property type="entry name" value="C2_dom"/>
</dbReference>
<name>A0A0L0DNG5_THETB</name>
<feature type="compositionally biased region" description="Basic residues" evidence="1">
    <location>
        <begin position="846"/>
        <end position="857"/>
    </location>
</feature>
<dbReference type="GeneID" id="25561023"/>
<dbReference type="InterPro" id="IPR035892">
    <property type="entry name" value="C2_domain_sf"/>
</dbReference>
<dbReference type="EMBL" id="GL349437">
    <property type="protein sequence ID" value="KNC53556.1"/>
    <property type="molecule type" value="Genomic_DNA"/>
</dbReference>
<feature type="region of interest" description="Disordered" evidence="1">
    <location>
        <begin position="144"/>
        <end position="166"/>
    </location>
</feature>
<reference evidence="3 4" key="1">
    <citation type="submission" date="2010-05" db="EMBL/GenBank/DDBJ databases">
        <title>The Genome Sequence of Thecamonas trahens ATCC 50062.</title>
        <authorList>
            <consortium name="The Broad Institute Genome Sequencing Platform"/>
            <person name="Russ C."/>
            <person name="Cuomo C."/>
            <person name="Shea T."/>
            <person name="Young S.K."/>
            <person name="Zeng Q."/>
            <person name="Koehrsen M."/>
            <person name="Haas B."/>
            <person name="Borodovsky M."/>
            <person name="Guigo R."/>
            <person name="Alvarado L."/>
            <person name="Berlin A."/>
            <person name="Bochicchio J."/>
            <person name="Borenstein D."/>
            <person name="Chapman S."/>
            <person name="Chen Z."/>
            <person name="Freedman E."/>
            <person name="Gellesch M."/>
            <person name="Goldberg J."/>
            <person name="Griggs A."/>
            <person name="Gujja S."/>
            <person name="Heilman E."/>
            <person name="Heiman D."/>
            <person name="Hepburn T."/>
            <person name="Howarth C."/>
            <person name="Jen D."/>
            <person name="Larson L."/>
            <person name="Mehta T."/>
            <person name="Park D."/>
            <person name="Pearson M."/>
            <person name="Roberts A."/>
            <person name="Saif S."/>
            <person name="Shenoy N."/>
            <person name="Sisk P."/>
            <person name="Stolte C."/>
            <person name="Sykes S."/>
            <person name="Thomson T."/>
            <person name="Walk T."/>
            <person name="White J."/>
            <person name="Yandava C."/>
            <person name="Burger G."/>
            <person name="Gray M.W."/>
            <person name="Holland P.W.H."/>
            <person name="King N."/>
            <person name="Lang F.B.F."/>
            <person name="Roger A.J."/>
            <person name="Ruiz-Trillo I."/>
            <person name="Lander E."/>
            <person name="Nusbaum C."/>
        </authorList>
    </citation>
    <scope>NUCLEOTIDE SEQUENCE [LARGE SCALE GENOMIC DNA]</scope>
    <source>
        <strain evidence="3 4">ATCC 50062</strain>
    </source>
</reference>
<feature type="region of interest" description="Disordered" evidence="1">
    <location>
        <begin position="293"/>
        <end position="316"/>
    </location>
</feature>
<feature type="compositionally biased region" description="Low complexity" evidence="1">
    <location>
        <begin position="476"/>
        <end position="498"/>
    </location>
</feature>
<feature type="domain" description="C2" evidence="2">
    <location>
        <begin position="1"/>
        <end position="83"/>
    </location>
</feature>
<dbReference type="Proteomes" id="UP000054408">
    <property type="component" value="Unassembled WGS sequence"/>
</dbReference>
<evidence type="ECO:0000313" key="3">
    <source>
        <dbReference type="EMBL" id="KNC53556.1"/>
    </source>
</evidence>
<dbReference type="SMART" id="SM00239">
    <property type="entry name" value="C2"/>
    <property type="match status" value="3"/>
</dbReference>
<feature type="region of interest" description="Disordered" evidence="1">
    <location>
        <begin position="807"/>
        <end position="910"/>
    </location>
</feature>
<dbReference type="PANTHER" id="PTHR45761">
    <property type="entry name" value="EXTENDED SYNAPTOTAGMIN-LIKE PROTEIN 2, ISOFORM C"/>
    <property type="match status" value="1"/>
</dbReference>
<dbReference type="CDD" id="cd00030">
    <property type="entry name" value="C2"/>
    <property type="match status" value="2"/>
</dbReference>
<dbReference type="PANTHER" id="PTHR45761:SF1">
    <property type="entry name" value="EXTENDED SYNAPTOTAGMIN-LIKE PROTEIN 2, ISOFORM C"/>
    <property type="match status" value="1"/>
</dbReference>